<evidence type="ECO:0000259" key="1">
    <source>
        <dbReference type="Pfam" id="PF00534"/>
    </source>
</evidence>
<sequence length="549" mass="60953">MSQVPQKIAVDLTPVLPGGENGGAKIFVLDLLSQLAEMRPDTQFILLTQAASHDELAQLDRPNMQRRMVLGALTANSGRSRLKNLAGRVMPKIPARFQRILSRGIYRLNTRLKRRGTEGLLRRLGVDLLFCPFTAPTYFEPRIPTVCTIYDLQYKTYPEFFTPEDVAQRAQTFLDAARRANALAAISDYSRQSAIDHGDLEPDHIRTIHLRMAHRIAPDASQSTQVLDRLELTRQRYLVFPANFWKHKNHEMLLTAFGMACREGGLGPYIKLVCTGAPGARRDWLKRAACALNLSDRIIFPGYLPNEELATLISCSSGVVFPSLYEGFGLPVIEAMTAAVPVACSNTTSLPEVAADAAIMFDPRIPEQIAAAMVALVTDESLRAKLVEAGRRRVDEFSDSKRMANEYWDLFVSALANSRHENLITGVHVDGWVGENLRIQTAPLLGARSVEVTLLAPEWAPQRSVTVQRFREGKPDGDAVRIKRGSEIILSLPMDGAGGFYELQIRPTFVPARHKLGNDQRELSAMLQRCSILADGNTPIELFPEKVSA</sequence>
<evidence type="ECO:0000313" key="2">
    <source>
        <dbReference type="EMBL" id="SAL51126.1"/>
    </source>
</evidence>
<dbReference type="RefSeq" id="WP_244164215.1">
    <property type="nucleotide sequence ID" value="NZ_FCOC02000025.1"/>
</dbReference>
<dbReference type="Proteomes" id="UP000054893">
    <property type="component" value="Unassembled WGS sequence"/>
</dbReference>
<dbReference type="EMBL" id="FCOC02000025">
    <property type="protein sequence ID" value="SAL51126.1"/>
    <property type="molecule type" value="Genomic_DNA"/>
</dbReference>
<dbReference type="Gene3D" id="3.40.50.2000">
    <property type="entry name" value="Glycogen Phosphorylase B"/>
    <property type="match status" value="2"/>
</dbReference>
<accession>A0A158I3K6</accession>
<name>A0A158I3K6_CABSO</name>
<feature type="domain" description="Glycosyl transferase family 1" evidence="1">
    <location>
        <begin position="233"/>
        <end position="393"/>
    </location>
</feature>
<protein>
    <submittedName>
        <fullName evidence="2">Glycosyl transferase, group 1</fullName>
    </submittedName>
</protein>
<dbReference type="InterPro" id="IPR001296">
    <property type="entry name" value="Glyco_trans_1"/>
</dbReference>
<dbReference type="AlphaFoldDB" id="A0A158I3K6"/>
<reference evidence="2 3" key="1">
    <citation type="submission" date="2016-01" db="EMBL/GenBank/DDBJ databases">
        <authorList>
            <person name="Oliw E.H."/>
        </authorList>
    </citation>
    <scope>NUCLEOTIDE SEQUENCE [LARGE SCALE GENOMIC DNA]</scope>
    <source>
        <strain evidence="2">LMG 22029</strain>
    </source>
</reference>
<dbReference type="PANTHER" id="PTHR46401:SF8">
    <property type="entry name" value="BLL6006 PROTEIN"/>
    <property type="match status" value="1"/>
</dbReference>
<evidence type="ECO:0000313" key="3">
    <source>
        <dbReference type="Proteomes" id="UP000054893"/>
    </source>
</evidence>
<dbReference type="PANTHER" id="PTHR46401">
    <property type="entry name" value="GLYCOSYLTRANSFERASE WBBK-RELATED"/>
    <property type="match status" value="1"/>
</dbReference>
<proteinExistence type="predicted"/>
<organism evidence="2 3">
    <name type="scientific">Caballeronia sordidicola</name>
    <name type="common">Burkholderia sordidicola</name>
    <dbReference type="NCBI Taxonomy" id="196367"/>
    <lineage>
        <taxon>Bacteria</taxon>
        <taxon>Pseudomonadati</taxon>
        <taxon>Pseudomonadota</taxon>
        <taxon>Betaproteobacteria</taxon>
        <taxon>Burkholderiales</taxon>
        <taxon>Burkholderiaceae</taxon>
        <taxon>Caballeronia</taxon>
    </lineage>
</organism>
<keyword evidence="2" id="KW-0808">Transferase</keyword>
<dbReference type="CDD" id="cd03809">
    <property type="entry name" value="GT4_MtfB-like"/>
    <property type="match status" value="1"/>
</dbReference>
<dbReference type="GO" id="GO:0016757">
    <property type="term" value="F:glycosyltransferase activity"/>
    <property type="evidence" value="ECO:0007669"/>
    <property type="project" value="InterPro"/>
</dbReference>
<dbReference type="Pfam" id="PF00534">
    <property type="entry name" value="Glycos_transf_1"/>
    <property type="match status" value="1"/>
</dbReference>
<dbReference type="SUPFAM" id="SSF53756">
    <property type="entry name" value="UDP-Glycosyltransferase/glycogen phosphorylase"/>
    <property type="match status" value="1"/>
</dbReference>
<gene>
    <name evidence="2" type="ORF">AWB64_05439</name>
</gene>